<evidence type="ECO:0000259" key="2">
    <source>
        <dbReference type="Pfam" id="PF08327"/>
    </source>
</evidence>
<gene>
    <name evidence="3" type="ORF">GCM10009535_26260</name>
</gene>
<keyword evidence="4" id="KW-1185">Reference proteome</keyword>
<dbReference type="Pfam" id="PF08327">
    <property type="entry name" value="AHSA1"/>
    <property type="match status" value="1"/>
</dbReference>
<dbReference type="InterPro" id="IPR023393">
    <property type="entry name" value="START-like_dom_sf"/>
</dbReference>
<comment type="caution">
    <text evidence="3">The sequence shown here is derived from an EMBL/GenBank/DDBJ whole genome shotgun (WGS) entry which is preliminary data.</text>
</comment>
<dbReference type="CDD" id="cd08899">
    <property type="entry name" value="SRPBCC_CalC_Aha1-like_6"/>
    <property type="match status" value="1"/>
</dbReference>
<dbReference type="EMBL" id="BAAAGU010000023">
    <property type="protein sequence ID" value="GAA0647231.1"/>
    <property type="molecule type" value="Genomic_DNA"/>
</dbReference>
<comment type="similarity">
    <text evidence="1">Belongs to the AHA1 family.</text>
</comment>
<proteinExistence type="inferred from homology"/>
<accession>A0ABP3SN83</accession>
<sequence>MAAEPTGTFLTLDDGRPAVRFVRAYHHPVDRVWRFVTDPDELVHWFPSRAEIDLRPGGTVAFSGDPAMEDSTGRVIAVDPPRHLSFTWGEDEIHFDLEELEELEELGEKRTRFTLTNVLGARNTAARNSAGWDVCLSALDAWARGERFEGSHAGPTELGRELYEAYVAAGVPSGAPFPGADG</sequence>
<dbReference type="Gene3D" id="3.30.530.20">
    <property type="match status" value="1"/>
</dbReference>
<evidence type="ECO:0000256" key="1">
    <source>
        <dbReference type="ARBA" id="ARBA00006817"/>
    </source>
</evidence>
<reference evidence="4" key="1">
    <citation type="journal article" date="2019" name="Int. J. Syst. Evol. Microbiol.">
        <title>The Global Catalogue of Microorganisms (GCM) 10K type strain sequencing project: providing services to taxonomists for standard genome sequencing and annotation.</title>
        <authorList>
            <consortium name="The Broad Institute Genomics Platform"/>
            <consortium name="The Broad Institute Genome Sequencing Center for Infectious Disease"/>
            <person name="Wu L."/>
            <person name="Ma J."/>
        </authorList>
    </citation>
    <scope>NUCLEOTIDE SEQUENCE [LARGE SCALE GENOMIC DNA]</scope>
    <source>
        <strain evidence="4">JCM 10367</strain>
    </source>
</reference>
<protein>
    <recommendedName>
        <fullName evidence="2">Activator of Hsp90 ATPase homologue 1/2-like C-terminal domain-containing protein</fullName>
    </recommendedName>
</protein>
<organism evidence="3 4">
    <name type="scientific">Streptomyces thermocarboxydovorans</name>
    <dbReference type="NCBI Taxonomy" id="59298"/>
    <lineage>
        <taxon>Bacteria</taxon>
        <taxon>Bacillati</taxon>
        <taxon>Actinomycetota</taxon>
        <taxon>Actinomycetes</taxon>
        <taxon>Kitasatosporales</taxon>
        <taxon>Streptomycetaceae</taxon>
        <taxon>Streptomyces</taxon>
    </lineage>
</organism>
<dbReference type="InterPro" id="IPR013538">
    <property type="entry name" value="ASHA1/2-like_C"/>
</dbReference>
<evidence type="ECO:0000313" key="4">
    <source>
        <dbReference type="Proteomes" id="UP001500724"/>
    </source>
</evidence>
<name>A0ABP3SN83_9ACTN</name>
<dbReference type="RefSeq" id="WP_344000599.1">
    <property type="nucleotide sequence ID" value="NZ_BAAAGU010000023.1"/>
</dbReference>
<dbReference type="SUPFAM" id="SSF55961">
    <property type="entry name" value="Bet v1-like"/>
    <property type="match status" value="1"/>
</dbReference>
<evidence type="ECO:0000313" key="3">
    <source>
        <dbReference type="EMBL" id="GAA0647231.1"/>
    </source>
</evidence>
<dbReference type="Proteomes" id="UP001500724">
    <property type="component" value="Unassembled WGS sequence"/>
</dbReference>
<feature type="domain" description="Activator of Hsp90 ATPase homologue 1/2-like C-terminal" evidence="2">
    <location>
        <begin position="27"/>
        <end position="141"/>
    </location>
</feature>